<dbReference type="PROSITE" id="PS50090">
    <property type="entry name" value="MYB_LIKE"/>
    <property type="match status" value="1"/>
</dbReference>
<protein>
    <recommendedName>
        <fullName evidence="1">Myb-like domain-containing protein</fullName>
    </recommendedName>
</protein>
<dbReference type="Proteomes" id="UP001140217">
    <property type="component" value="Unassembled WGS sequence"/>
</dbReference>
<dbReference type="SUPFAM" id="SSF46689">
    <property type="entry name" value="Homeodomain-like"/>
    <property type="match status" value="1"/>
</dbReference>
<feature type="domain" description="Myb-like" evidence="1">
    <location>
        <begin position="244"/>
        <end position="296"/>
    </location>
</feature>
<evidence type="ECO:0000259" key="1">
    <source>
        <dbReference type="PROSITE" id="PS50090"/>
    </source>
</evidence>
<feature type="non-terminal residue" evidence="2">
    <location>
        <position position="1"/>
    </location>
</feature>
<organism evidence="2 3">
    <name type="scientific">Coemansia javaensis</name>
    <dbReference type="NCBI Taxonomy" id="2761396"/>
    <lineage>
        <taxon>Eukaryota</taxon>
        <taxon>Fungi</taxon>
        <taxon>Fungi incertae sedis</taxon>
        <taxon>Zoopagomycota</taxon>
        <taxon>Kickxellomycotina</taxon>
        <taxon>Kickxellomycetes</taxon>
        <taxon>Kickxellales</taxon>
        <taxon>Kickxellaceae</taxon>
        <taxon>Coemansia</taxon>
    </lineage>
</organism>
<comment type="caution">
    <text evidence="2">The sequence shown here is derived from an EMBL/GenBank/DDBJ whole genome shotgun (WGS) entry which is preliminary data.</text>
</comment>
<reference evidence="2" key="1">
    <citation type="submission" date="2022-07" db="EMBL/GenBank/DDBJ databases">
        <title>Phylogenomic reconstructions and comparative analyses of Kickxellomycotina fungi.</title>
        <authorList>
            <person name="Reynolds N.K."/>
            <person name="Stajich J.E."/>
            <person name="Barry K."/>
            <person name="Grigoriev I.V."/>
            <person name="Crous P."/>
            <person name="Smith M.E."/>
        </authorList>
    </citation>
    <scope>NUCLEOTIDE SEQUENCE</scope>
    <source>
        <strain evidence="2">NBRC 105414</strain>
    </source>
</reference>
<dbReference type="EMBL" id="JANBUL010000290">
    <property type="protein sequence ID" value="KAJ2777464.1"/>
    <property type="molecule type" value="Genomic_DNA"/>
</dbReference>
<evidence type="ECO:0000313" key="3">
    <source>
        <dbReference type="Proteomes" id="UP001140217"/>
    </source>
</evidence>
<accession>A0A9W8HA55</accession>
<dbReference type="AlphaFoldDB" id="A0A9W8HA55"/>
<sequence>RESGLDIDWVAVSWAVGLSELDCLELCRFSEGKARWTYDPDTFSQEMADRMEAFIAEHYPPPAAPNFNAVSNYMWLDINDCIRMAQLLRGEFEWTDEAKDKVARMWEQGISHKEIARQLSPNVTADSIAQCMYRMRRPQQYTSLTLEEKQRVRGIVDENSGKVSFCEVVELVRQEFACPKRRTPALKCAKGYCSSIPLYRARVEGEDKDQIAKDILSGATTATEAARRLDVPPVLVTAMVEKFQTRMCSSVWTDKEMEHLVEYVRAHTRPYSWKSFSALLGTKSQRQCRLKFDAMRRSGAIPDMPEN</sequence>
<dbReference type="InterPro" id="IPR009057">
    <property type="entry name" value="Homeodomain-like_sf"/>
</dbReference>
<keyword evidence="3" id="KW-1185">Reference proteome</keyword>
<proteinExistence type="predicted"/>
<dbReference type="OrthoDB" id="2143914at2759"/>
<gene>
    <name evidence="2" type="ORF">H4R18_005142</name>
</gene>
<evidence type="ECO:0000313" key="2">
    <source>
        <dbReference type="EMBL" id="KAJ2777464.1"/>
    </source>
</evidence>
<dbReference type="InterPro" id="IPR001005">
    <property type="entry name" value="SANT/Myb"/>
</dbReference>
<name>A0A9W8HA55_9FUNG</name>
<dbReference type="CDD" id="cd00167">
    <property type="entry name" value="SANT"/>
    <property type="match status" value="1"/>
</dbReference>
<dbReference type="Gene3D" id="1.10.10.60">
    <property type="entry name" value="Homeodomain-like"/>
    <property type="match status" value="1"/>
</dbReference>